<evidence type="ECO:0008006" key="5">
    <source>
        <dbReference type="Google" id="ProtNLM"/>
    </source>
</evidence>
<dbReference type="EMBL" id="CP038009">
    <property type="protein sequence ID" value="QBQ16450.1"/>
    <property type="molecule type" value="Genomic_DNA"/>
</dbReference>
<name>A0A4P7B7L6_ACIHA</name>
<evidence type="ECO:0000259" key="2">
    <source>
        <dbReference type="Pfam" id="PF15602"/>
    </source>
</evidence>
<dbReference type="RefSeq" id="WP_134252510.1">
    <property type="nucleotide sequence ID" value="NZ_CP038009.1"/>
</dbReference>
<gene>
    <name evidence="3" type="ORF">AHTJR_09220</name>
</gene>
<reference evidence="3 4" key="1">
    <citation type="submission" date="2019-03" db="EMBL/GenBank/DDBJ databases">
        <title>Complete genome sequence of two outbreak-associated Acinetobacter haemolyticus strains.</title>
        <authorList>
            <person name="Bai L."/>
            <person name="Zhang S.-C."/>
            <person name="Deng Y."/>
            <person name="Song C.-C."/>
            <person name="Kang G.-B."/>
            <person name="Dong Y."/>
            <person name="Wang Y."/>
            <person name="Gao F."/>
            <person name="Huang H."/>
        </authorList>
    </citation>
    <scope>NUCLEOTIDE SEQUENCE [LARGE SCALE GENOMIC DNA]</scope>
    <source>
        <strain evidence="3 4">TJR01</strain>
    </source>
</reference>
<accession>A0A4P7B7L6</accession>
<organism evidence="3 4">
    <name type="scientific">Acinetobacter haemolyticus</name>
    <dbReference type="NCBI Taxonomy" id="29430"/>
    <lineage>
        <taxon>Bacteria</taxon>
        <taxon>Pseudomonadati</taxon>
        <taxon>Pseudomonadota</taxon>
        <taxon>Gammaproteobacteria</taxon>
        <taxon>Moraxellales</taxon>
        <taxon>Moraxellaceae</taxon>
        <taxon>Acinetobacter</taxon>
    </lineage>
</organism>
<evidence type="ECO:0000313" key="4">
    <source>
        <dbReference type="Proteomes" id="UP000294395"/>
    </source>
</evidence>
<evidence type="ECO:0000259" key="1">
    <source>
        <dbReference type="Pfam" id="PF15584"/>
    </source>
</evidence>
<protein>
    <recommendedName>
        <fullName evidence="5">Immunity protein 72 domain-containing protein</fullName>
    </recommendedName>
</protein>
<feature type="domain" description="Immunity protein 72" evidence="1">
    <location>
        <begin position="209"/>
        <end position="297"/>
    </location>
</feature>
<dbReference type="Pfam" id="PF15584">
    <property type="entry name" value="Imm72"/>
    <property type="match status" value="1"/>
</dbReference>
<sequence>MKYKISQSLRNKAFYLLKKYTSYRLLEMTYSLNKEFVEAFERQLRQPSSRVLMVMTEYDQARYEQEYLMHLYVLANDEKGLKSLLKLSYKKEAYSLFFKGGIKGTIFGRYGDEHGLVEDALYQELGMGKTHGFLYEPYDHNSYILNILISNEIMGTTGTTLFNGQYFIPKKDPIYIKWSYESLFSEDYWPPVKEIVEPIESCPDYNLNSEDEIAAGGEIIISGIYEPWFESPVYKKLTQDTNYNPYVGCPNYFLNGAIATQYKLEGTEDWYDVKWRLIWEDKRYLDGTIPEEEKAYIFDIENIGIKAHTNIEATEKLSVRAGQVCPKSGCWFTVAQENSRQYFKQGEILPDIKSDWGEVYWQFDGV</sequence>
<dbReference type="AlphaFoldDB" id="A0A4P7B7L6"/>
<feature type="domain" description="Immunity protein 71" evidence="2">
    <location>
        <begin position="9"/>
        <end position="131"/>
    </location>
</feature>
<dbReference type="InterPro" id="IPR028950">
    <property type="entry name" value="Imm71"/>
</dbReference>
<evidence type="ECO:0000313" key="3">
    <source>
        <dbReference type="EMBL" id="QBQ16450.1"/>
    </source>
</evidence>
<proteinExistence type="predicted"/>
<dbReference type="Pfam" id="PF15602">
    <property type="entry name" value="Imm71"/>
    <property type="match status" value="1"/>
</dbReference>
<dbReference type="Proteomes" id="UP000294395">
    <property type="component" value="Chromosome"/>
</dbReference>
<dbReference type="InterPro" id="IPR028966">
    <property type="entry name" value="Imm72"/>
</dbReference>